<reference evidence="2 3" key="1">
    <citation type="submission" date="2016-10" db="EMBL/GenBank/DDBJ databases">
        <authorList>
            <person name="Varghese N."/>
            <person name="Submissions S."/>
        </authorList>
    </citation>
    <scope>NUCLEOTIDE SEQUENCE [LARGE SCALE GENOMIC DNA]</scope>
    <source>
        <strain evidence="2 3">DSM 5563</strain>
    </source>
</reference>
<proteinExistence type="predicted"/>
<evidence type="ECO:0000259" key="1">
    <source>
        <dbReference type="Pfam" id="PF01370"/>
    </source>
</evidence>
<evidence type="ECO:0000313" key="2">
    <source>
        <dbReference type="EMBL" id="SFC92352.1"/>
    </source>
</evidence>
<dbReference type="Gene3D" id="3.40.50.720">
    <property type="entry name" value="NAD(P)-binding Rossmann-like Domain"/>
    <property type="match status" value="1"/>
</dbReference>
<protein>
    <submittedName>
        <fullName evidence="2">Nucleoside-diphosphate-sugar epimerase</fullName>
    </submittedName>
</protein>
<sequence length="334" mass="38028">MTILVTGATHGLGRNAVEYLQQHNTPVIATGRDIEQGEKLRQLDVPFVQADLSMITPEQEDALFDGVDTVWHCAAKSSPWGDYTDFFSANVTATRLLATMAGERKVKRFVHISTPSIYFNYRHFRDIPETFKSAKLVNHYAVTKLLAEREIQRLVLQYPDTRFIILRPRALFGPQDRVLLPRILSLLKKRRGVLPLPRGGEALMDMTYVMNVVHAMELATHVEPLPSGAVYNITNQQPVMLKQAVGQLLDMLNMQYRIKSVPYWLLSRVAGLMERYSGYSHREPAFTRYSMGALNFDMTLDSSKAQRELGYFPRYSMEQGLALTAQWLKENGEA</sequence>
<gene>
    <name evidence="2" type="ORF">SAMN02745723_105231</name>
</gene>
<evidence type="ECO:0000313" key="3">
    <source>
        <dbReference type="Proteomes" id="UP000226420"/>
    </source>
</evidence>
<dbReference type="PANTHER" id="PTHR43245">
    <property type="entry name" value="BIFUNCTIONAL POLYMYXIN RESISTANCE PROTEIN ARNA"/>
    <property type="match status" value="1"/>
</dbReference>
<dbReference type="PANTHER" id="PTHR43245:SF46">
    <property type="entry name" value="NUCLEOSIDE-DIPHOSPHATE-SUGAR EPIMERASE"/>
    <property type="match status" value="1"/>
</dbReference>
<dbReference type="RefSeq" id="WP_047781393.1">
    <property type="nucleotide sequence ID" value="NZ_FOLW01000005.1"/>
</dbReference>
<dbReference type="InterPro" id="IPR050177">
    <property type="entry name" value="Lipid_A_modif_metabolic_enz"/>
</dbReference>
<dbReference type="Proteomes" id="UP000226420">
    <property type="component" value="Unassembled WGS sequence"/>
</dbReference>
<feature type="domain" description="NAD-dependent epimerase/dehydratase" evidence="1">
    <location>
        <begin position="3"/>
        <end position="233"/>
    </location>
</feature>
<organism evidence="2 3">
    <name type="scientific">Pragia fontium DSM 5563 = ATCC 49100</name>
    <dbReference type="NCBI Taxonomy" id="1122977"/>
    <lineage>
        <taxon>Bacteria</taxon>
        <taxon>Pseudomonadati</taxon>
        <taxon>Pseudomonadota</taxon>
        <taxon>Gammaproteobacteria</taxon>
        <taxon>Enterobacterales</taxon>
        <taxon>Budviciaceae</taxon>
        <taxon>Pragia</taxon>
    </lineage>
</organism>
<accession>A0AAJ4WB19</accession>
<comment type="caution">
    <text evidence="2">The sequence shown here is derived from an EMBL/GenBank/DDBJ whole genome shotgun (WGS) entry which is preliminary data.</text>
</comment>
<dbReference type="SUPFAM" id="SSF51735">
    <property type="entry name" value="NAD(P)-binding Rossmann-fold domains"/>
    <property type="match status" value="1"/>
</dbReference>
<dbReference type="InterPro" id="IPR036291">
    <property type="entry name" value="NAD(P)-bd_dom_sf"/>
</dbReference>
<dbReference type="AlphaFoldDB" id="A0AAJ4WB19"/>
<dbReference type="Pfam" id="PF01370">
    <property type="entry name" value="Epimerase"/>
    <property type="match status" value="1"/>
</dbReference>
<dbReference type="EMBL" id="FOLW01000005">
    <property type="protein sequence ID" value="SFC92352.1"/>
    <property type="molecule type" value="Genomic_DNA"/>
</dbReference>
<dbReference type="InterPro" id="IPR001509">
    <property type="entry name" value="Epimerase_deHydtase"/>
</dbReference>
<name>A0AAJ4WB19_9GAMM</name>